<evidence type="ECO:0000313" key="2">
    <source>
        <dbReference type="Proteomes" id="UP000286415"/>
    </source>
</evidence>
<dbReference type="Proteomes" id="UP000286415">
    <property type="component" value="Unassembled WGS sequence"/>
</dbReference>
<reference evidence="1 2" key="1">
    <citation type="journal article" date="2018" name="Biotechnol. Adv.">
        <title>Improved genomic resources and new bioinformatic workflow for the carcinogenic parasite Clonorchis sinensis: Biotechnological implications.</title>
        <authorList>
            <person name="Wang D."/>
            <person name="Korhonen P.K."/>
            <person name="Gasser R.B."/>
            <person name="Young N.D."/>
        </authorList>
    </citation>
    <scope>NUCLEOTIDE SEQUENCE [LARGE SCALE GENOMIC DNA]</scope>
    <source>
        <strain evidence="1">Cs-k2</strain>
    </source>
</reference>
<dbReference type="GO" id="GO:0090324">
    <property type="term" value="P:negative regulation of oxidative phosphorylation"/>
    <property type="evidence" value="ECO:0007669"/>
    <property type="project" value="InterPro"/>
</dbReference>
<dbReference type="InterPro" id="IPR052000">
    <property type="entry name" value="ETFRF1"/>
</dbReference>
<dbReference type="CDD" id="cd20265">
    <property type="entry name" value="Complex1_LYR_ETFRF1_LYRM5"/>
    <property type="match status" value="1"/>
</dbReference>
<dbReference type="PANTHER" id="PTHR21024">
    <property type="entry name" value="GROWTH HORMONE-INDUCIBLE SOLUBLE PROTEIN-RELATED"/>
    <property type="match status" value="1"/>
</dbReference>
<comment type="caution">
    <text evidence="1">The sequence shown here is derived from an EMBL/GenBank/DDBJ whole genome shotgun (WGS) entry which is preliminary data.</text>
</comment>
<dbReference type="PANTHER" id="PTHR21024:SF0">
    <property type="entry name" value="ELECTRON TRANSFER FLAVOPROTEIN REGULATORY FACTOR 1"/>
    <property type="match status" value="1"/>
</dbReference>
<evidence type="ECO:0000313" key="1">
    <source>
        <dbReference type="EMBL" id="KAG5447052.1"/>
    </source>
</evidence>
<dbReference type="InterPro" id="IPR045296">
    <property type="entry name" value="Complex1_LYR_ETFRF1_LYRM5"/>
</dbReference>
<proteinExistence type="predicted"/>
<protein>
    <submittedName>
        <fullName evidence="1">Electron transfer flavoprotein regulatory factor 1</fullName>
    </submittedName>
</protein>
<keyword evidence="2" id="KW-1185">Reference proteome</keyword>
<dbReference type="Pfam" id="PF05347">
    <property type="entry name" value="Complex1_LYR"/>
    <property type="match status" value="1"/>
</dbReference>
<dbReference type="GO" id="GO:0005739">
    <property type="term" value="C:mitochondrion"/>
    <property type="evidence" value="ECO:0007669"/>
    <property type="project" value="TreeGrafter"/>
</dbReference>
<sequence>MASSLRSEVVQLYKQLLYLGREYPKGAEYFRKRLHNAFWKNRDVSDPDEIRRLIKLGEYVAKELEALYALRKYRTLRQRYDSQDGEVTVPGIEDHQGVK</sequence>
<dbReference type="InterPro" id="IPR008011">
    <property type="entry name" value="Complex1_LYR_dom"/>
</dbReference>
<reference evidence="1 2" key="2">
    <citation type="journal article" date="2021" name="Genomics">
        <title>High-quality reference genome for Clonorchis sinensis.</title>
        <authorList>
            <person name="Young N.D."/>
            <person name="Stroehlein A.J."/>
            <person name="Kinkar L."/>
            <person name="Wang T."/>
            <person name="Sohn W.M."/>
            <person name="Chang B.C.H."/>
            <person name="Kaur P."/>
            <person name="Weisz D."/>
            <person name="Dudchenko O."/>
            <person name="Aiden E.L."/>
            <person name="Korhonen P.K."/>
            <person name="Gasser R.B."/>
        </authorList>
    </citation>
    <scope>NUCLEOTIDE SEQUENCE [LARGE SCALE GENOMIC DNA]</scope>
    <source>
        <strain evidence="1">Cs-k2</strain>
    </source>
</reference>
<dbReference type="OrthoDB" id="10258445at2759"/>
<dbReference type="STRING" id="79923.G7YLV1"/>
<name>A0A8T1MDU1_CLOSI</name>
<organism evidence="1 2">
    <name type="scientific">Clonorchis sinensis</name>
    <name type="common">Chinese liver fluke</name>
    <dbReference type="NCBI Taxonomy" id="79923"/>
    <lineage>
        <taxon>Eukaryota</taxon>
        <taxon>Metazoa</taxon>
        <taxon>Spiralia</taxon>
        <taxon>Lophotrochozoa</taxon>
        <taxon>Platyhelminthes</taxon>
        <taxon>Trematoda</taxon>
        <taxon>Digenea</taxon>
        <taxon>Opisthorchiida</taxon>
        <taxon>Opisthorchiata</taxon>
        <taxon>Opisthorchiidae</taxon>
        <taxon>Clonorchis</taxon>
    </lineage>
</organism>
<gene>
    <name evidence="1" type="ORF">CSKR_108901</name>
</gene>
<dbReference type="GO" id="GO:0022904">
    <property type="term" value="P:respiratory electron transport chain"/>
    <property type="evidence" value="ECO:0007669"/>
    <property type="project" value="TreeGrafter"/>
</dbReference>
<accession>A0A8T1MDU1</accession>
<dbReference type="EMBL" id="NIRI02000042">
    <property type="protein sequence ID" value="KAG5447052.1"/>
    <property type="molecule type" value="Genomic_DNA"/>
</dbReference>